<keyword evidence="4 7" id="KW-1133">Transmembrane helix</keyword>
<evidence type="ECO:0000256" key="4">
    <source>
        <dbReference type="ARBA" id="ARBA00022989"/>
    </source>
</evidence>
<sequence>MTEDEGKKTKESRWRIYDTTYETIDFDRHDNNLFEKFLTFLSNRDVTRLYMIRFVLIIAIAFLVSCLAILTRLYKTYLVSFLLKSHLLQLLASDFPNSLPTAFGGWTLYCLVSMAIASALCIFIEPKAGGNDISDTTAFFNGVLIKNQFTLKTLVVMFTSMLAQIHIGTFASEVGPIIKLGAAVGYLLPKVLRSHKMMFLREGIERRNFALCGMAAGKIQTSKIRLKIKVVILV</sequence>
<reference evidence="9" key="1">
    <citation type="submission" date="2025-08" db="UniProtKB">
        <authorList>
            <consortium name="RefSeq"/>
        </authorList>
    </citation>
    <scope>IDENTIFICATION</scope>
</reference>
<evidence type="ECO:0000256" key="1">
    <source>
        <dbReference type="ARBA" id="ARBA00004141"/>
    </source>
</evidence>
<dbReference type="STRING" id="121845.A0A3Q0J4H1"/>
<dbReference type="RefSeq" id="XP_026683387.1">
    <property type="nucleotide sequence ID" value="XM_026827586.1"/>
</dbReference>
<dbReference type="GO" id="GO:0016020">
    <property type="term" value="C:membrane"/>
    <property type="evidence" value="ECO:0007669"/>
    <property type="project" value="UniProtKB-SubCell"/>
</dbReference>
<gene>
    <name evidence="9" type="primary">LOC103514676</name>
</gene>
<dbReference type="GeneID" id="103514676"/>
<dbReference type="Gene3D" id="1.10.3080.10">
    <property type="entry name" value="Clc chloride channel"/>
    <property type="match status" value="1"/>
</dbReference>
<dbReference type="PANTHER" id="PTHR11689:SF136">
    <property type="entry name" value="H(+)_CL(-) EXCHANGE TRANSPORTER 7"/>
    <property type="match status" value="1"/>
</dbReference>
<dbReference type="PaxDb" id="121845-A0A3Q0J4H1"/>
<dbReference type="InterPro" id="IPR051280">
    <property type="entry name" value="Cl-channel/antiporter"/>
</dbReference>
<dbReference type="Pfam" id="PF00654">
    <property type="entry name" value="Voltage_CLC"/>
    <property type="match status" value="1"/>
</dbReference>
<dbReference type="AlphaFoldDB" id="A0A3Q0J4H1"/>
<accession>A0A3Q0J4H1</accession>
<protein>
    <submittedName>
        <fullName evidence="9">Chloride channel-like protein CLC-g</fullName>
    </submittedName>
</protein>
<feature type="transmembrane region" description="Helical" evidence="7">
    <location>
        <begin position="50"/>
        <end position="74"/>
    </location>
</feature>
<proteinExistence type="predicted"/>
<comment type="subcellular location">
    <subcellularLocation>
        <location evidence="1">Membrane</location>
        <topology evidence="1">Multi-pass membrane protein</topology>
    </subcellularLocation>
</comment>
<dbReference type="SUPFAM" id="SSF81340">
    <property type="entry name" value="Clc chloride channel"/>
    <property type="match status" value="1"/>
</dbReference>
<organism evidence="8 9">
    <name type="scientific">Diaphorina citri</name>
    <name type="common">Asian citrus psyllid</name>
    <dbReference type="NCBI Taxonomy" id="121845"/>
    <lineage>
        <taxon>Eukaryota</taxon>
        <taxon>Metazoa</taxon>
        <taxon>Ecdysozoa</taxon>
        <taxon>Arthropoda</taxon>
        <taxon>Hexapoda</taxon>
        <taxon>Insecta</taxon>
        <taxon>Pterygota</taxon>
        <taxon>Neoptera</taxon>
        <taxon>Paraneoptera</taxon>
        <taxon>Hemiptera</taxon>
        <taxon>Sternorrhyncha</taxon>
        <taxon>Psylloidea</taxon>
        <taxon>Psyllidae</taxon>
        <taxon>Diaphorininae</taxon>
        <taxon>Diaphorina</taxon>
    </lineage>
</organism>
<dbReference type="GO" id="GO:0015108">
    <property type="term" value="F:chloride transmembrane transporter activity"/>
    <property type="evidence" value="ECO:0007669"/>
    <property type="project" value="InterPro"/>
</dbReference>
<feature type="transmembrane region" description="Helical" evidence="7">
    <location>
        <begin position="103"/>
        <end position="124"/>
    </location>
</feature>
<evidence type="ECO:0000256" key="6">
    <source>
        <dbReference type="ARBA" id="ARBA00023136"/>
    </source>
</evidence>
<evidence type="ECO:0000313" key="9">
    <source>
        <dbReference type="RefSeq" id="XP_026683387.1"/>
    </source>
</evidence>
<keyword evidence="2 7" id="KW-0812">Transmembrane</keyword>
<keyword evidence="8" id="KW-1185">Reference proteome</keyword>
<dbReference type="KEGG" id="dci:103514676"/>
<dbReference type="InterPro" id="IPR014743">
    <property type="entry name" value="Cl-channel_core"/>
</dbReference>
<keyword evidence="5" id="KW-0129">CBS domain</keyword>
<keyword evidence="3" id="KW-0677">Repeat</keyword>
<name>A0A3Q0J4H1_DIACI</name>
<evidence type="ECO:0000256" key="3">
    <source>
        <dbReference type="ARBA" id="ARBA00022737"/>
    </source>
</evidence>
<evidence type="ECO:0000256" key="7">
    <source>
        <dbReference type="SAM" id="Phobius"/>
    </source>
</evidence>
<dbReference type="PANTHER" id="PTHR11689">
    <property type="entry name" value="CHLORIDE CHANNEL PROTEIN CLC FAMILY MEMBER"/>
    <property type="match status" value="1"/>
</dbReference>
<evidence type="ECO:0000256" key="5">
    <source>
        <dbReference type="ARBA" id="ARBA00023122"/>
    </source>
</evidence>
<keyword evidence="6 7" id="KW-0472">Membrane</keyword>
<dbReference type="InterPro" id="IPR001807">
    <property type="entry name" value="ClC"/>
</dbReference>
<dbReference type="Proteomes" id="UP000079169">
    <property type="component" value="Unplaced"/>
</dbReference>
<evidence type="ECO:0000256" key="2">
    <source>
        <dbReference type="ARBA" id="ARBA00022692"/>
    </source>
</evidence>
<evidence type="ECO:0000313" key="8">
    <source>
        <dbReference type="Proteomes" id="UP000079169"/>
    </source>
</evidence>